<dbReference type="InterPro" id="IPR012310">
    <property type="entry name" value="DNA_ligase_ATP-dep_cent"/>
</dbReference>
<evidence type="ECO:0000313" key="4">
    <source>
        <dbReference type="EMBL" id="MFC4100835.1"/>
    </source>
</evidence>
<evidence type="ECO:0000313" key="5">
    <source>
        <dbReference type="Proteomes" id="UP001595715"/>
    </source>
</evidence>
<name>A0ABV8K497_9BACL</name>
<evidence type="ECO:0000256" key="1">
    <source>
        <dbReference type="ARBA" id="ARBA00034003"/>
    </source>
</evidence>
<dbReference type="Proteomes" id="UP001595715">
    <property type="component" value="Unassembled WGS sequence"/>
</dbReference>
<sequence length="435" mass="47422">MEGAWQNELPAQRGEELAALPPVDDSAMSLAAETLAQPEVTLADESGTAAAARMIVSSREAPAAAPDPHQHAAVMDGLAAAARQAANTVPGRYSSTTSDNVLQLPADPMAPIADNDIPSGGDWCYQLKWDGVRILARIGSDGSVELYSRSMFLKNPIYPEIVRLLSRKAAELGPCLLDGEVVWWNGVRPNFQQVLKRERSRGTSIGSAAPRSPYSRQEPGTADASADTPVGSAGAIVYVLFDLLAEGEEDLRALPYEERYRRLNAKVPVKEPQLFVTDTFADGEALWGWVEANQWEGVVSKRWSSPYREGKKHRDWLKKRTAVLLDVDIVGLKWRSGMIASLVMAYDGAYLGSVSSGLNDALRKVLMSTFRPGAADAHVPARPCPFAALPDDLKREEVQWLQLPFRCRVSGLEITSAGQLRHPKLVTFLPKDALP</sequence>
<dbReference type="EMBL" id="JBHSAM010000026">
    <property type="protein sequence ID" value="MFC4100835.1"/>
    <property type="molecule type" value="Genomic_DNA"/>
</dbReference>
<accession>A0ABV8K497</accession>
<gene>
    <name evidence="4" type="ORF">ACFOZ8_14415</name>
</gene>
<comment type="caution">
    <text evidence="4">The sequence shown here is derived from an EMBL/GenBank/DDBJ whole genome shotgun (WGS) entry which is preliminary data.</text>
</comment>
<dbReference type="SUPFAM" id="SSF50249">
    <property type="entry name" value="Nucleic acid-binding proteins"/>
    <property type="match status" value="1"/>
</dbReference>
<dbReference type="Pfam" id="PF01068">
    <property type="entry name" value="DNA_ligase_A_M"/>
    <property type="match status" value="1"/>
</dbReference>
<evidence type="ECO:0000256" key="2">
    <source>
        <dbReference type="SAM" id="MobiDB-lite"/>
    </source>
</evidence>
<dbReference type="PANTHER" id="PTHR45997:SF1">
    <property type="entry name" value="DNA LIGASE 4"/>
    <property type="match status" value="1"/>
</dbReference>
<dbReference type="Gene3D" id="3.30.470.30">
    <property type="entry name" value="DNA ligase/mRNA capping enzyme"/>
    <property type="match status" value="1"/>
</dbReference>
<dbReference type="InterPro" id="IPR029710">
    <property type="entry name" value="LIG4"/>
</dbReference>
<feature type="region of interest" description="Disordered" evidence="2">
    <location>
        <begin position="198"/>
        <end position="227"/>
    </location>
</feature>
<dbReference type="RefSeq" id="WP_377719489.1">
    <property type="nucleotide sequence ID" value="NZ_JBHSAM010000026.1"/>
</dbReference>
<evidence type="ECO:0000259" key="3">
    <source>
        <dbReference type="Pfam" id="PF01068"/>
    </source>
</evidence>
<protein>
    <recommendedName>
        <fullName evidence="3">ATP-dependent DNA ligase family profile domain-containing protein</fullName>
    </recommendedName>
</protein>
<feature type="domain" description="ATP-dependent DNA ligase family profile" evidence="3">
    <location>
        <begin position="120"/>
        <end position="318"/>
    </location>
</feature>
<comment type="catalytic activity">
    <reaction evidence="1">
        <text>ATP + (deoxyribonucleotide)n-3'-hydroxyl + 5'-phospho-(deoxyribonucleotide)m = (deoxyribonucleotide)n+m + AMP + diphosphate.</text>
        <dbReference type="EC" id="6.5.1.1"/>
    </reaction>
</comment>
<dbReference type="SUPFAM" id="SSF56091">
    <property type="entry name" value="DNA ligase/mRNA capping enzyme, catalytic domain"/>
    <property type="match status" value="1"/>
</dbReference>
<dbReference type="PANTHER" id="PTHR45997">
    <property type="entry name" value="DNA LIGASE 4"/>
    <property type="match status" value="1"/>
</dbReference>
<dbReference type="Gene3D" id="3.30.1490.70">
    <property type="match status" value="1"/>
</dbReference>
<dbReference type="CDD" id="cd07906">
    <property type="entry name" value="Adenylation_DNA_ligase_LigD_LigC"/>
    <property type="match status" value="1"/>
</dbReference>
<dbReference type="Gene3D" id="2.40.50.140">
    <property type="entry name" value="Nucleic acid-binding proteins"/>
    <property type="match status" value="1"/>
</dbReference>
<keyword evidence="5" id="KW-1185">Reference proteome</keyword>
<dbReference type="InterPro" id="IPR012340">
    <property type="entry name" value="NA-bd_OB-fold"/>
</dbReference>
<reference evidence="5" key="1">
    <citation type="journal article" date="2019" name="Int. J. Syst. Evol. Microbiol.">
        <title>The Global Catalogue of Microorganisms (GCM) 10K type strain sequencing project: providing services to taxonomists for standard genome sequencing and annotation.</title>
        <authorList>
            <consortium name="The Broad Institute Genomics Platform"/>
            <consortium name="The Broad Institute Genome Sequencing Center for Infectious Disease"/>
            <person name="Wu L."/>
            <person name="Ma J."/>
        </authorList>
    </citation>
    <scope>NUCLEOTIDE SEQUENCE [LARGE SCALE GENOMIC DNA]</scope>
    <source>
        <strain evidence="5">IBRC-M 10987</strain>
    </source>
</reference>
<organism evidence="4 5">
    <name type="scientific">Paenibacillus xanthanilyticus</name>
    <dbReference type="NCBI Taxonomy" id="1783531"/>
    <lineage>
        <taxon>Bacteria</taxon>
        <taxon>Bacillati</taxon>
        <taxon>Bacillota</taxon>
        <taxon>Bacilli</taxon>
        <taxon>Bacillales</taxon>
        <taxon>Paenibacillaceae</taxon>
        <taxon>Paenibacillus</taxon>
    </lineage>
</organism>
<proteinExistence type="predicted"/>